<name>A0A812PBS9_SYMPI</name>
<evidence type="ECO:0000313" key="1">
    <source>
        <dbReference type="EMBL" id="CAE7348213.1"/>
    </source>
</evidence>
<sequence>MALAHFLYHRSQGSDEDFILQLKYRLNASRLSLRTLLKTYGAVPASVRGGNGKQYNAHDAYGPFPGGSDTGMGFPYLRMIHCASTAWTGLLMLYQATDEDRIFESANPLTIVEGEEVPIGGASCLPSQAPPPAAIATSDCFRQ</sequence>
<comment type="caution">
    <text evidence="1">The sequence shown here is derived from an EMBL/GenBank/DDBJ whole genome shotgun (WGS) entry which is preliminary data.</text>
</comment>
<keyword evidence="2" id="KW-1185">Reference proteome</keyword>
<accession>A0A812PBS9</accession>
<proteinExistence type="predicted"/>
<reference evidence="1" key="1">
    <citation type="submission" date="2021-02" db="EMBL/GenBank/DDBJ databases">
        <authorList>
            <person name="Dougan E. K."/>
            <person name="Rhodes N."/>
            <person name="Thang M."/>
            <person name="Chan C."/>
        </authorList>
    </citation>
    <scope>NUCLEOTIDE SEQUENCE</scope>
</reference>
<feature type="non-terminal residue" evidence="1">
    <location>
        <position position="143"/>
    </location>
</feature>
<dbReference type="OrthoDB" id="420938at2759"/>
<protein>
    <submittedName>
        <fullName evidence="1">LacC protein</fullName>
    </submittedName>
</protein>
<gene>
    <name evidence="1" type="primary">lacC</name>
    <name evidence="1" type="ORF">SPIL2461_LOCUS8264</name>
</gene>
<dbReference type="Proteomes" id="UP000649617">
    <property type="component" value="Unassembled WGS sequence"/>
</dbReference>
<organism evidence="1 2">
    <name type="scientific">Symbiodinium pilosum</name>
    <name type="common">Dinoflagellate</name>
    <dbReference type="NCBI Taxonomy" id="2952"/>
    <lineage>
        <taxon>Eukaryota</taxon>
        <taxon>Sar</taxon>
        <taxon>Alveolata</taxon>
        <taxon>Dinophyceae</taxon>
        <taxon>Suessiales</taxon>
        <taxon>Symbiodiniaceae</taxon>
        <taxon>Symbiodinium</taxon>
    </lineage>
</organism>
<evidence type="ECO:0000313" key="2">
    <source>
        <dbReference type="Proteomes" id="UP000649617"/>
    </source>
</evidence>
<dbReference type="EMBL" id="CAJNIZ010013381">
    <property type="protein sequence ID" value="CAE7348213.1"/>
    <property type="molecule type" value="Genomic_DNA"/>
</dbReference>
<dbReference type="AlphaFoldDB" id="A0A812PBS9"/>